<evidence type="ECO:0000313" key="3">
    <source>
        <dbReference type="EMBL" id="MEH2557318.1"/>
    </source>
</evidence>
<proteinExistence type="predicted"/>
<evidence type="ECO:0000256" key="2">
    <source>
        <dbReference type="SAM" id="SignalP"/>
    </source>
</evidence>
<protein>
    <recommendedName>
        <fullName evidence="5">Lipoprotein</fullName>
    </recommendedName>
</protein>
<feature type="chain" id="PRO_5046159403" description="Lipoprotein" evidence="2">
    <location>
        <begin position="28"/>
        <end position="145"/>
    </location>
</feature>
<feature type="signal peptide" evidence="2">
    <location>
        <begin position="1"/>
        <end position="27"/>
    </location>
</feature>
<accession>A0ABU8BH71</accession>
<dbReference type="EMBL" id="JAZHRV010000001">
    <property type="protein sequence ID" value="MEH2557318.1"/>
    <property type="molecule type" value="Genomic_DNA"/>
</dbReference>
<feature type="region of interest" description="Disordered" evidence="1">
    <location>
        <begin position="125"/>
        <end position="145"/>
    </location>
</feature>
<evidence type="ECO:0008006" key="5">
    <source>
        <dbReference type="Google" id="ProtNLM"/>
    </source>
</evidence>
<keyword evidence="2" id="KW-0732">Signal</keyword>
<dbReference type="Proteomes" id="UP001364224">
    <property type="component" value="Unassembled WGS sequence"/>
</dbReference>
<reference evidence="3 4" key="1">
    <citation type="submission" date="2024-02" db="EMBL/GenBank/DDBJ databases">
        <title>Adaptive strategies in a cosmopolitan and abundant soil bacterium.</title>
        <authorList>
            <person name="Carini P."/>
        </authorList>
    </citation>
    <scope>NUCLEOTIDE SEQUENCE [LARGE SCALE GENOMIC DNA]</scope>
    <source>
        <strain evidence="3 4">AZCC 1608</strain>
    </source>
</reference>
<sequence>MKRRAAIRNFWLLSSMACSLAGCVTYAYPIEPPPPYAVLPVDESMSCNGIAASFRYAARRAARLEYWLAVGPLAGYGYERYPLDAPKQLIDERRRLDALADLQRYKGCTVMEPGPAVVEERLKLEGSVRPPPPPLAPPVVLNSKG</sequence>
<dbReference type="RefSeq" id="WP_334483348.1">
    <property type="nucleotide sequence ID" value="NZ_JAZHRV010000001.1"/>
</dbReference>
<evidence type="ECO:0000256" key="1">
    <source>
        <dbReference type="SAM" id="MobiDB-lite"/>
    </source>
</evidence>
<organism evidence="3 4">
    <name type="scientific">Bradyrhizobium algeriense</name>
    <dbReference type="NCBI Taxonomy" id="634784"/>
    <lineage>
        <taxon>Bacteria</taxon>
        <taxon>Pseudomonadati</taxon>
        <taxon>Pseudomonadota</taxon>
        <taxon>Alphaproteobacteria</taxon>
        <taxon>Hyphomicrobiales</taxon>
        <taxon>Nitrobacteraceae</taxon>
        <taxon>Bradyrhizobium</taxon>
    </lineage>
</organism>
<comment type="caution">
    <text evidence="3">The sequence shown here is derived from an EMBL/GenBank/DDBJ whole genome shotgun (WGS) entry which is preliminary data.</text>
</comment>
<dbReference type="PROSITE" id="PS51257">
    <property type="entry name" value="PROKAR_LIPOPROTEIN"/>
    <property type="match status" value="1"/>
</dbReference>
<name>A0ABU8BH71_9BRAD</name>
<gene>
    <name evidence="3" type="ORF">V1286_004847</name>
</gene>
<evidence type="ECO:0000313" key="4">
    <source>
        <dbReference type="Proteomes" id="UP001364224"/>
    </source>
</evidence>
<keyword evidence="4" id="KW-1185">Reference proteome</keyword>